<dbReference type="STRING" id="1302687.SAMN05444267_10122"/>
<name>A0A1M6XVC2_9FLAO</name>
<keyword evidence="2" id="KW-1185">Reference proteome</keyword>
<reference evidence="2" key="1">
    <citation type="submission" date="2016-11" db="EMBL/GenBank/DDBJ databases">
        <authorList>
            <person name="Varghese N."/>
            <person name="Submissions S."/>
        </authorList>
    </citation>
    <scope>NUCLEOTIDE SEQUENCE [LARGE SCALE GENOMIC DNA]</scope>
    <source>
        <strain evidence="2">DSM 26899</strain>
    </source>
</reference>
<proteinExistence type="predicted"/>
<accession>A0A1M6XVC2</accession>
<evidence type="ECO:0000313" key="2">
    <source>
        <dbReference type="Proteomes" id="UP000184364"/>
    </source>
</evidence>
<dbReference type="AlphaFoldDB" id="A0A1M6XVC2"/>
<dbReference type="OrthoDB" id="1437781at2"/>
<dbReference type="RefSeq" id="WP_073292618.1">
    <property type="nucleotide sequence ID" value="NZ_FRAV01000012.1"/>
</dbReference>
<dbReference type="EMBL" id="FRAV01000012">
    <property type="protein sequence ID" value="SHL09927.1"/>
    <property type="molecule type" value="Genomic_DNA"/>
</dbReference>
<organism evidence="1 2">
    <name type="scientific">Chryseobacterium polytrichastri</name>
    <dbReference type="NCBI Taxonomy" id="1302687"/>
    <lineage>
        <taxon>Bacteria</taxon>
        <taxon>Pseudomonadati</taxon>
        <taxon>Bacteroidota</taxon>
        <taxon>Flavobacteriia</taxon>
        <taxon>Flavobacteriales</taxon>
        <taxon>Weeksellaceae</taxon>
        <taxon>Chryseobacterium group</taxon>
        <taxon>Chryseobacterium</taxon>
    </lineage>
</organism>
<protein>
    <submittedName>
        <fullName evidence="1">Uncharacterized protein</fullName>
    </submittedName>
</protein>
<dbReference type="Proteomes" id="UP000184364">
    <property type="component" value="Unassembled WGS sequence"/>
</dbReference>
<gene>
    <name evidence="1" type="ORF">SAMN05444267_10122</name>
</gene>
<evidence type="ECO:0000313" key="1">
    <source>
        <dbReference type="EMBL" id="SHL09927.1"/>
    </source>
</evidence>
<sequence>MKNIIIFILLIQFFSCSTGEKNEKTKIESKIIKNSENIIVKNIKKTCYKNINTNIYDYLLCSRWLINENDIKEILSNGKKNENSEIINLISPAVDSWTSADVNINNKSYKVEINAMSYYYLTDNKGSRELYTFPIENEKNIQKYFIRKLSEDDDDSYDKKILNTKRELNTKSINISEWKGVYTFDNNNYDQLYKKYNLKLDSEKITFYEGDLPACEIYCLPYINDNQLYLYYDGEMTKCSGYDTRMIDTLKDGDLLFKIIKKNSEKYIQSSLLKYWDEKTTQFKQNVPIKLTK</sequence>